<dbReference type="Gene3D" id="3.40.1080.10">
    <property type="entry name" value="Glutaconate Coenzyme A-transferase"/>
    <property type="match status" value="1"/>
</dbReference>
<dbReference type="Proteomes" id="UP000663671">
    <property type="component" value="Chromosome 1"/>
</dbReference>
<evidence type="ECO:0000313" key="2">
    <source>
        <dbReference type="Proteomes" id="UP000663671"/>
    </source>
</evidence>
<dbReference type="SUPFAM" id="SSF100950">
    <property type="entry name" value="NagB/RpiA/CoA transferase-like"/>
    <property type="match status" value="1"/>
</dbReference>
<sequence length="116" mass="12182">MSFYLRVARGFSNPLKHQRFLVRAFSSTLRRNEINKVLPSAAEAIKDMKSNSTLLAGGFGLCGVPDTLIDAVHANKSITGLTAVSNNAGVDGAGLATSEKTRLSSACISAAKLNSN</sequence>
<gene>
    <name evidence="1" type="ORF">I7I51_00466</name>
</gene>
<dbReference type="PANTHER" id="PTHR13707:SF23">
    <property type="entry name" value="SUCCINYL-COA:3-KETOACID-COENZYME A TRANSFERASE"/>
    <property type="match status" value="1"/>
</dbReference>
<dbReference type="InterPro" id="IPR037171">
    <property type="entry name" value="NagB/RpiA_transferase-like"/>
</dbReference>
<protein>
    <submittedName>
        <fullName evidence="1">Succinyl-CoA:3-ketoacid-coenzyme A transferase</fullName>
    </submittedName>
</protein>
<dbReference type="VEuPathDB" id="FungiDB:I7I51_00466"/>
<evidence type="ECO:0000313" key="1">
    <source>
        <dbReference type="EMBL" id="QSS63408.1"/>
    </source>
</evidence>
<accession>A0A8A1MA25</accession>
<dbReference type="GO" id="GO:0008260">
    <property type="term" value="F:succinyl-CoA:3-oxo-acid CoA-transferase activity"/>
    <property type="evidence" value="ECO:0007669"/>
    <property type="project" value="TreeGrafter"/>
</dbReference>
<keyword evidence="1" id="KW-0808">Transferase</keyword>
<dbReference type="PANTHER" id="PTHR13707">
    <property type="entry name" value="KETOACID-COENZYME A TRANSFERASE"/>
    <property type="match status" value="1"/>
</dbReference>
<dbReference type="OrthoDB" id="1933379at2759"/>
<name>A0A8A1MA25_AJECA</name>
<dbReference type="EMBL" id="CP069114">
    <property type="protein sequence ID" value="QSS63408.1"/>
    <property type="molecule type" value="Genomic_DNA"/>
</dbReference>
<reference evidence="1" key="1">
    <citation type="submission" date="2021-01" db="EMBL/GenBank/DDBJ databases">
        <title>Chromosome-level genome assembly of a human fungal pathogen reveals clustering of transcriptionally co-regulated genes.</title>
        <authorList>
            <person name="Voorhies M."/>
            <person name="Cohen S."/>
            <person name="Shea T.P."/>
            <person name="Petrus S."/>
            <person name="Munoz J.F."/>
            <person name="Poplawski S."/>
            <person name="Goldman W.E."/>
            <person name="Michael T."/>
            <person name="Cuomo C.A."/>
            <person name="Sil A."/>
            <person name="Beyhan S."/>
        </authorList>
    </citation>
    <scope>NUCLEOTIDE SEQUENCE</scope>
    <source>
        <strain evidence="1">WU24</strain>
    </source>
</reference>
<dbReference type="Pfam" id="PF01144">
    <property type="entry name" value="CoA_trans"/>
    <property type="match status" value="1"/>
</dbReference>
<dbReference type="AlphaFoldDB" id="A0A8A1MA25"/>
<proteinExistence type="predicted"/>
<organism evidence="1 2">
    <name type="scientific">Ajellomyces capsulatus</name>
    <name type="common">Darling's disease fungus</name>
    <name type="synonym">Histoplasma capsulatum</name>
    <dbReference type="NCBI Taxonomy" id="5037"/>
    <lineage>
        <taxon>Eukaryota</taxon>
        <taxon>Fungi</taxon>
        <taxon>Dikarya</taxon>
        <taxon>Ascomycota</taxon>
        <taxon>Pezizomycotina</taxon>
        <taxon>Eurotiomycetes</taxon>
        <taxon>Eurotiomycetidae</taxon>
        <taxon>Onygenales</taxon>
        <taxon>Ajellomycetaceae</taxon>
        <taxon>Histoplasma</taxon>
    </lineage>
</organism>
<dbReference type="InterPro" id="IPR004165">
    <property type="entry name" value="CoA_trans_fam_I"/>
</dbReference>